<evidence type="ECO:0000313" key="3">
    <source>
        <dbReference type="WBParaSite" id="SSLN_0002046001-mRNA-1"/>
    </source>
</evidence>
<reference evidence="3" key="1">
    <citation type="submission" date="2016-06" db="UniProtKB">
        <authorList>
            <consortium name="WormBaseParasite"/>
        </authorList>
    </citation>
    <scope>IDENTIFICATION</scope>
</reference>
<reference evidence="1 2" key="2">
    <citation type="submission" date="2018-11" db="EMBL/GenBank/DDBJ databases">
        <authorList>
            <consortium name="Pathogen Informatics"/>
        </authorList>
    </citation>
    <scope>NUCLEOTIDE SEQUENCE [LARGE SCALE GENOMIC DNA]</scope>
    <source>
        <strain evidence="1 2">NST_G2</strain>
    </source>
</reference>
<dbReference type="Proteomes" id="UP000275846">
    <property type="component" value="Unassembled WGS sequence"/>
</dbReference>
<organism evidence="3">
    <name type="scientific">Schistocephalus solidus</name>
    <name type="common">Tapeworm</name>
    <dbReference type="NCBI Taxonomy" id="70667"/>
    <lineage>
        <taxon>Eukaryota</taxon>
        <taxon>Metazoa</taxon>
        <taxon>Spiralia</taxon>
        <taxon>Lophotrochozoa</taxon>
        <taxon>Platyhelminthes</taxon>
        <taxon>Cestoda</taxon>
        <taxon>Eucestoda</taxon>
        <taxon>Diphyllobothriidea</taxon>
        <taxon>Diphyllobothriidae</taxon>
        <taxon>Schistocephalus</taxon>
    </lineage>
</organism>
<evidence type="ECO:0000313" key="1">
    <source>
        <dbReference type="EMBL" id="VDM06112.1"/>
    </source>
</evidence>
<dbReference type="WBParaSite" id="SSLN_0002046001-mRNA-1">
    <property type="protein sequence ID" value="SSLN_0002046001-mRNA-1"/>
    <property type="gene ID" value="SSLN_0002046001"/>
</dbReference>
<proteinExistence type="predicted"/>
<accession>A0A183TTC8</accession>
<dbReference type="AlphaFoldDB" id="A0A183TTC8"/>
<name>A0A183TTC8_SCHSO</name>
<gene>
    <name evidence="1" type="ORF">SSLN_LOCUS19726</name>
</gene>
<evidence type="ECO:0000313" key="2">
    <source>
        <dbReference type="Proteomes" id="UP000275846"/>
    </source>
</evidence>
<keyword evidence="2" id="KW-1185">Reference proteome</keyword>
<dbReference type="EMBL" id="UYSU01048932">
    <property type="protein sequence ID" value="VDM06112.1"/>
    <property type="molecule type" value="Genomic_DNA"/>
</dbReference>
<sequence>MAVGPSSAHSSLAHNPQLLGVAFHNPQLLGAALYSRPILGEVLQSLLDAGNGGNNVVVRSALHLPQVFM</sequence>
<protein>
    <submittedName>
        <fullName evidence="3">GMC_OxRdtase_N domain-containing protein</fullName>
    </submittedName>
</protein>